<dbReference type="PANTHER" id="PTHR34582:SF6">
    <property type="entry name" value="UPF0702 TRANSMEMBRANE PROTEIN YCAP"/>
    <property type="match status" value="1"/>
</dbReference>
<comment type="similarity">
    <text evidence="2">Belongs to the UPF0702 family.</text>
</comment>
<evidence type="ECO:0000256" key="5">
    <source>
        <dbReference type="ARBA" id="ARBA00022989"/>
    </source>
</evidence>
<comment type="subcellular location">
    <subcellularLocation>
        <location evidence="1">Cell membrane</location>
        <topology evidence="1">Multi-pass membrane protein</topology>
    </subcellularLocation>
</comment>
<dbReference type="Gene3D" id="3.30.240.20">
    <property type="entry name" value="bsu07140 like domains"/>
    <property type="match status" value="2"/>
</dbReference>
<evidence type="ECO:0000256" key="1">
    <source>
        <dbReference type="ARBA" id="ARBA00004651"/>
    </source>
</evidence>
<reference evidence="9 10" key="1">
    <citation type="submission" date="2016-11" db="EMBL/GenBank/DDBJ databases">
        <authorList>
            <person name="Varghese N."/>
            <person name="Submissions S."/>
        </authorList>
    </citation>
    <scope>NUCLEOTIDE SEQUENCE [LARGE SCALE GENOMIC DNA]</scope>
    <source>
        <strain evidence="9 10">DSM 19027</strain>
    </source>
</reference>
<keyword evidence="4 7" id="KW-0812">Transmembrane</keyword>
<proteinExistence type="inferred from homology"/>
<evidence type="ECO:0000313" key="9">
    <source>
        <dbReference type="EMBL" id="SHI92572.1"/>
    </source>
</evidence>
<feature type="transmembrane region" description="Helical" evidence="7">
    <location>
        <begin position="59"/>
        <end position="79"/>
    </location>
</feature>
<evidence type="ECO:0000256" key="6">
    <source>
        <dbReference type="ARBA" id="ARBA00023136"/>
    </source>
</evidence>
<keyword evidence="5 7" id="KW-1133">Transmembrane helix</keyword>
<gene>
    <name evidence="9" type="ORF">SAMN05444373_101525</name>
</gene>
<organism evidence="9 10">
    <name type="scientific">Thermoclostridium caenicola</name>
    <dbReference type="NCBI Taxonomy" id="659425"/>
    <lineage>
        <taxon>Bacteria</taxon>
        <taxon>Bacillati</taxon>
        <taxon>Bacillota</taxon>
        <taxon>Clostridia</taxon>
        <taxon>Eubacteriales</taxon>
        <taxon>Oscillospiraceae</taxon>
        <taxon>Thermoclostridium</taxon>
    </lineage>
</organism>
<evidence type="ECO:0000313" key="10">
    <source>
        <dbReference type="Proteomes" id="UP000324781"/>
    </source>
</evidence>
<evidence type="ECO:0000256" key="2">
    <source>
        <dbReference type="ARBA" id="ARBA00006448"/>
    </source>
</evidence>
<dbReference type="AlphaFoldDB" id="A0A1M6F4I7"/>
<feature type="domain" description="YetF C-terminal" evidence="8">
    <location>
        <begin position="85"/>
        <end position="214"/>
    </location>
</feature>
<keyword evidence="3" id="KW-1003">Cell membrane</keyword>
<accession>A0A1M6F4I7</accession>
<evidence type="ECO:0000259" key="8">
    <source>
        <dbReference type="Pfam" id="PF04239"/>
    </source>
</evidence>
<dbReference type="GO" id="GO:0005886">
    <property type="term" value="C:plasma membrane"/>
    <property type="evidence" value="ECO:0007669"/>
    <property type="project" value="UniProtKB-SubCell"/>
</dbReference>
<dbReference type="PANTHER" id="PTHR34582">
    <property type="entry name" value="UPF0702 TRANSMEMBRANE PROTEIN YCAP"/>
    <property type="match status" value="1"/>
</dbReference>
<dbReference type="RefSeq" id="WP_324448188.1">
    <property type="nucleotide sequence ID" value="NZ_DAONMB010000001.1"/>
</dbReference>
<evidence type="ECO:0000256" key="3">
    <source>
        <dbReference type="ARBA" id="ARBA00022475"/>
    </source>
</evidence>
<keyword evidence="6 7" id="KW-0472">Membrane</keyword>
<evidence type="ECO:0000256" key="4">
    <source>
        <dbReference type="ARBA" id="ARBA00022692"/>
    </source>
</evidence>
<keyword evidence="10" id="KW-1185">Reference proteome</keyword>
<feature type="transmembrane region" description="Helical" evidence="7">
    <location>
        <begin position="6"/>
        <end position="24"/>
    </location>
</feature>
<dbReference type="Pfam" id="PF04239">
    <property type="entry name" value="DUF421"/>
    <property type="match status" value="1"/>
</dbReference>
<dbReference type="InterPro" id="IPR023090">
    <property type="entry name" value="UPF0702_alpha/beta_dom_sf"/>
</dbReference>
<sequence length="230" mass="26392">MEGILPLIWKTLLLYIVIIVSMRLMGKRQIGQLQPFEFAVAVMISELAALPLTEDDRKLHHALIPIAVLVTCQLLISYISIKGVRIRGYICGKPTVVIRNGRMLEKTMRKEMCTINELLEQLRFHSVQNVSDVEYAILETNGQLSVILKSQKRPVTPEDLKIETKYEGCTIDLIIDGILMEETMKKMNIDKNWLDQQLKERGISDYRMVFYAAVDTSGNLYVQKKGEYLE</sequence>
<name>A0A1M6F4I7_9FIRM</name>
<protein>
    <submittedName>
        <fullName evidence="9">Uncharacterized membrane protein YcaP, DUF421 family</fullName>
    </submittedName>
</protein>
<evidence type="ECO:0000256" key="7">
    <source>
        <dbReference type="SAM" id="Phobius"/>
    </source>
</evidence>
<dbReference type="Proteomes" id="UP000324781">
    <property type="component" value="Unassembled WGS sequence"/>
</dbReference>
<dbReference type="EMBL" id="FQZP01000015">
    <property type="protein sequence ID" value="SHI92572.1"/>
    <property type="molecule type" value="Genomic_DNA"/>
</dbReference>
<dbReference type="InterPro" id="IPR007353">
    <property type="entry name" value="DUF421"/>
</dbReference>